<evidence type="ECO:0000313" key="2">
    <source>
        <dbReference type="EMBL" id="JAD21703.1"/>
    </source>
</evidence>
<protein>
    <submittedName>
        <fullName evidence="2">Uncharacterized protein</fullName>
    </submittedName>
</protein>
<evidence type="ECO:0000256" key="1">
    <source>
        <dbReference type="SAM" id="MobiDB-lite"/>
    </source>
</evidence>
<feature type="compositionally biased region" description="Basic residues" evidence="1">
    <location>
        <begin position="1"/>
        <end position="12"/>
    </location>
</feature>
<dbReference type="AlphaFoldDB" id="A0A0A8Y8X0"/>
<organism evidence="2">
    <name type="scientific">Arundo donax</name>
    <name type="common">Giant reed</name>
    <name type="synonym">Donax arundinaceus</name>
    <dbReference type="NCBI Taxonomy" id="35708"/>
    <lineage>
        <taxon>Eukaryota</taxon>
        <taxon>Viridiplantae</taxon>
        <taxon>Streptophyta</taxon>
        <taxon>Embryophyta</taxon>
        <taxon>Tracheophyta</taxon>
        <taxon>Spermatophyta</taxon>
        <taxon>Magnoliopsida</taxon>
        <taxon>Liliopsida</taxon>
        <taxon>Poales</taxon>
        <taxon>Poaceae</taxon>
        <taxon>PACMAD clade</taxon>
        <taxon>Arundinoideae</taxon>
        <taxon>Arundineae</taxon>
        <taxon>Arundo</taxon>
    </lineage>
</organism>
<sequence>MARRGMVLRRRTGPAPRSGRGSGHGRASRGE</sequence>
<name>A0A0A8Y8X0_ARUDO</name>
<proteinExistence type="predicted"/>
<feature type="region of interest" description="Disordered" evidence="1">
    <location>
        <begin position="1"/>
        <end position="31"/>
    </location>
</feature>
<dbReference type="EMBL" id="GBRH01276192">
    <property type="protein sequence ID" value="JAD21703.1"/>
    <property type="molecule type" value="Transcribed_RNA"/>
</dbReference>
<reference evidence="2" key="2">
    <citation type="journal article" date="2015" name="Data Brief">
        <title>Shoot transcriptome of the giant reed, Arundo donax.</title>
        <authorList>
            <person name="Barrero R.A."/>
            <person name="Guerrero F.D."/>
            <person name="Moolhuijzen P."/>
            <person name="Goolsby J.A."/>
            <person name="Tidwell J."/>
            <person name="Bellgard S.E."/>
            <person name="Bellgard M.I."/>
        </authorList>
    </citation>
    <scope>NUCLEOTIDE SEQUENCE</scope>
    <source>
        <tissue evidence="2">Shoot tissue taken approximately 20 cm above the soil surface</tissue>
    </source>
</reference>
<accession>A0A0A8Y8X0</accession>
<reference evidence="2" key="1">
    <citation type="submission" date="2014-09" db="EMBL/GenBank/DDBJ databases">
        <authorList>
            <person name="Magalhaes I.L.F."/>
            <person name="Oliveira U."/>
            <person name="Santos F.R."/>
            <person name="Vidigal T.H.D.A."/>
            <person name="Brescovit A.D."/>
            <person name="Santos A.J."/>
        </authorList>
    </citation>
    <scope>NUCLEOTIDE SEQUENCE</scope>
    <source>
        <tissue evidence="2">Shoot tissue taken approximately 20 cm above the soil surface</tissue>
    </source>
</reference>